<evidence type="ECO:0000259" key="3">
    <source>
        <dbReference type="Pfam" id="PF04504"/>
    </source>
</evidence>
<protein>
    <recommendedName>
        <fullName evidence="3">Glabrous enhancer-binding protein-like DBD domain-containing protein</fullName>
    </recommendedName>
</protein>
<dbReference type="Pfam" id="PF04504">
    <property type="entry name" value="GeBP-like_DBD"/>
    <property type="match status" value="1"/>
</dbReference>
<name>A0A8X8XPY1_SALSN</name>
<organism evidence="4">
    <name type="scientific">Salvia splendens</name>
    <name type="common">Scarlet sage</name>
    <dbReference type="NCBI Taxonomy" id="180675"/>
    <lineage>
        <taxon>Eukaryota</taxon>
        <taxon>Viridiplantae</taxon>
        <taxon>Streptophyta</taxon>
        <taxon>Embryophyta</taxon>
        <taxon>Tracheophyta</taxon>
        <taxon>Spermatophyta</taxon>
        <taxon>Magnoliopsida</taxon>
        <taxon>eudicotyledons</taxon>
        <taxon>Gunneridae</taxon>
        <taxon>Pentapetalae</taxon>
        <taxon>asterids</taxon>
        <taxon>lamiids</taxon>
        <taxon>Lamiales</taxon>
        <taxon>Lamiaceae</taxon>
        <taxon>Nepetoideae</taxon>
        <taxon>Mentheae</taxon>
        <taxon>Salviinae</taxon>
        <taxon>Salvia</taxon>
        <taxon>Salvia subgen. Calosphace</taxon>
        <taxon>core Calosphace</taxon>
    </lineage>
</organism>
<evidence type="ECO:0000256" key="1">
    <source>
        <dbReference type="ARBA" id="ARBA00010820"/>
    </source>
</evidence>
<keyword evidence="5" id="KW-1185">Reference proteome</keyword>
<proteinExistence type="inferred from homology"/>
<feature type="compositionally biased region" description="Pro residues" evidence="2">
    <location>
        <begin position="35"/>
        <end position="45"/>
    </location>
</feature>
<accession>A0A8X8XPY1</accession>
<dbReference type="PANTHER" id="PTHR31662">
    <property type="entry name" value="BNAANNG10740D PROTEIN-RELATED"/>
    <property type="match status" value="1"/>
</dbReference>
<evidence type="ECO:0000313" key="4">
    <source>
        <dbReference type="EMBL" id="KAG6416707.1"/>
    </source>
</evidence>
<dbReference type="InterPro" id="IPR053932">
    <property type="entry name" value="GeBP-like_DBD"/>
</dbReference>
<evidence type="ECO:0000313" key="5">
    <source>
        <dbReference type="Proteomes" id="UP000298416"/>
    </source>
</evidence>
<feature type="domain" description="Glabrous enhancer-binding protein-like DBD" evidence="3">
    <location>
        <begin position="148"/>
        <end position="178"/>
    </location>
</feature>
<gene>
    <name evidence="4" type="ORF">SASPL_124143</name>
</gene>
<comment type="caution">
    <text evidence="4">The sequence shown here is derived from an EMBL/GenBank/DDBJ whole genome shotgun (WGS) entry which is preliminary data.</text>
</comment>
<sequence>MSTWDSAWGRHDVPAFSDTPRYDYYRQVQPRYLDPTPPQNKPQPQIPAAKPSQPLPHPSSSDEDDSGSETVSESDASEVRPLAAKPDEKTLKSNRKAKSKPAADPVPPGKSAAASKRPAEDTTSKNAKKPKKSLAAEPETAEKKSNMFQRLWSEEDEIVILEGMIEFHNKFKVDPLKRDSPDAADLHGAAGVAVRGGDVGAGAGRETLLAAFRADQLHQPVLEAVSAYPHRQRTRMLSARQLRHGGVVEFGHKMRECLSWADHRSWELQEELNRKPNCIVM</sequence>
<dbReference type="AlphaFoldDB" id="A0A8X8XPY1"/>
<dbReference type="GO" id="GO:0005634">
    <property type="term" value="C:nucleus"/>
    <property type="evidence" value="ECO:0007669"/>
    <property type="project" value="TreeGrafter"/>
</dbReference>
<dbReference type="GO" id="GO:0006355">
    <property type="term" value="P:regulation of DNA-templated transcription"/>
    <property type="evidence" value="ECO:0007669"/>
    <property type="project" value="InterPro"/>
</dbReference>
<dbReference type="Proteomes" id="UP000298416">
    <property type="component" value="Unassembled WGS sequence"/>
</dbReference>
<feature type="region of interest" description="Disordered" evidence="2">
    <location>
        <begin position="1"/>
        <end position="145"/>
    </location>
</feature>
<dbReference type="PANTHER" id="PTHR31662:SF104">
    <property type="entry name" value="LISH DOMAIN-CONTAINING PROTEIN C1711.05-LIKE"/>
    <property type="match status" value="1"/>
</dbReference>
<dbReference type="InterPro" id="IPR007592">
    <property type="entry name" value="GEBP"/>
</dbReference>
<evidence type="ECO:0000256" key="2">
    <source>
        <dbReference type="SAM" id="MobiDB-lite"/>
    </source>
</evidence>
<dbReference type="EMBL" id="PNBA02000008">
    <property type="protein sequence ID" value="KAG6416707.1"/>
    <property type="molecule type" value="Genomic_DNA"/>
</dbReference>
<comment type="similarity">
    <text evidence="1">Belongs to the GeBP family.</text>
</comment>
<reference evidence="4" key="2">
    <citation type="submission" date="2020-08" db="EMBL/GenBank/DDBJ databases">
        <title>Plant Genome Project.</title>
        <authorList>
            <person name="Zhang R.-G."/>
        </authorList>
    </citation>
    <scope>NUCLEOTIDE SEQUENCE</scope>
    <source>
        <strain evidence="4">Huo1</strain>
        <tissue evidence="4">Leaf</tissue>
    </source>
</reference>
<reference evidence="4" key="1">
    <citation type="submission" date="2018-01" db="EMBL/GenBank/DDBJ databases">
        <authorList>
            <person name="Mao J.F."/>
        </authorList>
    </citation>
    <scope>NUCLEOTIDE SEQUENCE</scope>
    <source>
        <strain evidence="4">Huo1</strain>
        <tissue evidence="4">Leaf</tissue>
    </source>
</reference>